<dbReference type="PANTHER" id="PTHR47506:SF1">
    <property type="entry name" value="HTH-TYPE TRANSCRIPTIONAL REGULATOR YJDC"/>
    <property type="match status" value="1"/>
</dbReference>
<feature type="domain" description="HTH tetR-type" evidence="5">
    <location>
        <begin position="5"/>
        <end position="65"/>
    </location>
</feature>
<feature type="DNA-binding region" description="H-T-H motif" evidence="4">
    <location>
        <begin position="28"/>
        <end position="47"/>
    </location>
</feature>
<sequence>MGRTSTARERVLDAACSLIRSRGYEAVGVAEVCSVADVRKGSFYYYFDSKQALTREVIREHWRSERARWVAVLSASGAPLVRLEALFDMQADDIRAEQKSNVINGCIFANLSLELSARDASIRSDLESVFDEQIALVAEVLGEAMADGSLHADDTPHRLASAMLAQLEGLVLFAKLRNDASSLDGVWSQVRRLAS</sequence>
<evidence type="ECO:0000256" key="3">
    <source>
        <dbReference type="ARBA" id="ARBA00023163"/>
    </source>
</evidence>
<protein>
    <submittedName>
        <fullName evidence="6">TetR/AcrR family transcriptional regulator</fullName>
    </submittedName>
</protein>
<dbReference type="InterPro" id="IPR011075">
    <property type="entry name" value="TetR_C"/>
</dbReference>
<dbReference type="SUPFAM" id="SSF48498">
    <property type="entry name" value="Tetracyclin repressor-like, C-terminal domain"/>
    <property type="match status" value="1"/>
</dbReference>
<dbReference type="PROSITE" id="PS50977">
    <property type="entry name" value="HTH_TETR_2"/>
    <property type="match status" value="1"/>
</dbReference>
<organism evidence="6 7">
    <name type="scientific">Rhodococcus sovatensis</name>
    <dbReference type="NCBI Taxonomy" id="1805840"/>
    <lineage>
        <taxon>Bacteria</taxon>
        <taxon>Bacillati</taxon>
        <taxon>Actinomycetota</taxon>
        <taxon>Actinomycetes</taxon>
        <taxon>Mycobacteriales</taxon>
        <taxon>Nocardiaceae</taxon>
        <taxon>Rhodococcus</taxon>
    </lineage>
</organism>
<evidence type="ECO:0000256" key="4">
    <source>
        <dbReference type="PROSITE-ProRule" id="PRU00335"/>
    </source>
</evidence>
<dbReference type="Proteomes" id="UP001432000">
    <property type="component" value="Chromosome"/>
</dbReference>
<keyword evidence="7" id="KW-1185">Reference proteome</keyword>
<keyword evidence="2 4" id="KW-0238">DNA-binding</keyword>
<dbReference type="PRINTS" id="PR00455">
    <property type="entry name" value="HTHTETR"/>
</dbReference>
<dbReference type="InterPro" id="IPR009057">
    <property type="entry name" value="Homeodomain-like_sf"/>
</dbReference>
<dbReference type="Pfam" id="PF00440">
    <property type="entry name" value="TetR_N"/>
    <property type="match status" value="1"/>
</dbReference>
<proteinExistence type="predicted"/>
<accession>A0ABZ2PHJ9</accession>
<dbReference type="EMBL" id="CP147846">
    <property type="protein sequence ID" value="WXG68575.1"/>
    <property type="molecule type" value="Genomic_DNA"/>
</dbReference>
<dbReference type="RefSeq" id="WP_338888862.1">
    <property type="nucleotide sequence ID" value="NZ_CP147846.1"/>
</dbReference>
<dbReference type="Pfam" id="PF16925">
    <property type="entry name" value="TetR_C_13"/>
    <property type="match status" value="1"/>
</dbReference>
<dbReference type="InterPro" id="IPR001647">
    <property type="entry name" value="HTH_TetR"/>
</dbReference>
<name>A0ABZ2PHJ9_9NOCA</name>
<evidence type="ECO:0000313" key="7">
    <source>
        <dbReference type="Proteomes" id="UP001432000"/>
    </source>
</evidence>
<evidence type="ECO:0000313" key="6">
    <source>
        <dbReference type="EMBL" id="WXG68575.1"/>
    </source>
</evidence>
<dbReference type="Gene3D" id="1.10.357.10">
    <property type="entry name" value="Tetracycline Repressor, domain 2"/>
    <property type="match status" value="1"/>
</dbReference>
<keyword evidence="1" id="KW-0805">Transcription regulation</keyword>
<keyword evidence="3" id="KW-0804">Transcription</keyword>
<reference evidence="6 7" key="1">
    <citation type="submission" date="2024-03" db="EMBL/GenBank/DDBJ databases">
        <title>Natural products discovery in diverse microorganisms through a two-stage MS feature dereplication strategy.</title>
        <authorList>
            <person name="Zhang R."/>
        </authorList>
    </citation>
    <scope>NUCLEOTIDE SEQUENCE [LARGE SCALE GENOMIC DNA]</scope>
    <source>
        <strain evidence="6 7">18930</strain>
    </source>
</reference>
<gene>
    <name evidence="6" type="ORF">WDS16_25870</name>
</gene>
<evidence type="ECO:0000256" key="1">
    <source>
        <dbReference type="ARBA" id="ARBA00023015"/>
    </source>
</evidence>
<dbReference type="InterPro" id="IPR036271">
    <property type="entry name" value="Tet_transcr_reg_TetR-rel_C_sf"/>
</dbReference>
<dbReference type="SUPFAM" id="SSF46689">
    <property type="entry name" value="Homeodomain-like"/>
    <property type="match status" value="1"/>
</dbReference>
<dbReference type="PANTHER" id="PTHR47506">
    <property type="entry name" value="TRANSCRIPTIONAL REGULATORY PROTEIN"/>
    <property type="match status" value="1"/>
</dbReference>
<evidence type="ECO:0000256" key="2">
    <source>
        <dbReference type="ARBA" id="ARBA00023125"/>
    </source>
</evidence>
<evidence type="ECO:0000259" key="5">
    <source>
        <dbReference type="PROSITE" id="PS50977"/>
    </source>
</evidence>